<proteinExistence type="predicted"/>
<reference evidence="1" key="2">
    <citation type="journal article" date="2008" name="Genome Biol.">
        <title>Improved genome assembly and evidence-based global gene model set for the chordate Ciona intestinalis: new insight into intron and operon populations.</title>
        <authorList>
            <person name="Satou Y."/>
            <person name="Mineta K."/>
            <person name="Ogasawara M."/>
            <person name="Sasakura Y."/>
            <person name="Shoguchi E."/>
            <person name="Ueno K."/>
            <person name="Yamada L."/>
            <person name="Matsumoto J."/>
            <person name="Wasserscheid J."/>
            <person name="Dewar K."/>
            <person name="Wiley G.B."/>
            <person name="Macmil S.L."/>
            <person name="Roe B.A."/>
            <person name="Zeller R.W."/>
            <person name="Hastings K.E."/>
            <person name="Lemaire P."/>
            <person name="Lindquist E."/>
            <person name="Endo T."/>
            <person name="Hotta K."/>
            <person name="Inaba K."/>
        </authorList>
    </citation>
    <scope>NUCLEOTIDE SEQUENCE [LARGE SCALE GENOMIC DNA]</scope>
    <source>
        <strain evidence="1">wild type</strain>
    </source>
</reference>
<dbReference type="SUPFAM" id="SSF55200">
    <property type="entry name" value="Translation initiation factor IF3, C-terminal domain"/>
    <property type="match status" value="1"/>
</dbReference>
<reference evidence="1" key="3">
    <citation type="submission" date="2025-08" db="UniProtKB">
        <authorList>
            <consortium name="Ensembl"/>
        </authorList>
    </citation>
    <scope>IDENTIFICATION</scope>
</reference>
<protein>
    <submittedName>
        <fullName evidence="1">Uncharacterized protein</fullName>
    </submittedName>
</protein>
<dbReference type="InterPro" id="IPR036788">
    <property type="entry name" value="T_IF-3_C_sf"/>
</dbReference>
<evidence type="ECO:0000313" key="2">
    <source>
        <dbReference type="Proteomes" id="UP000008144"/>
    </source>
</evidence>
<sequence length="118" mass="13987">MNSMVWNAVRQTRNILNQNNQSLSTGQHFFAKKENVLKFKHSVERDHLLYKAKQISDWLSKERNVKVMFYGYKDQQKLEDVSNFLKDKVSENCNFEMTETKQPKGLNLYFTPSMSKDT</sequence>
<dbReference type="HOGENOM" id="CLU_2072292_0_0_1"/>
<name>F6YN02_CIOIN</name>
<organism evidence="1 2">
    <name type="scientific">Ciona intestinalis</name>
    <name type="common">Transparent sea squirt</name>
    <name type="synonym">Ascidia intestinalis</name>
    <dbReference type="NCBI Taxonomy" id="7719"/>
    <lineage>
        <taxon>Eukaryota</taxon>
        <taxon>Metazoa</taxon>
        <taxon>Chordata</taxon>
        <taxon>Tunicata</taxon>
        <taxon>Ascidiacea</taxon>
        <taxon>Phlebobranchia</taxon>
        <taxon>Cionidae</taxon>
        <taxon>Ciona</taxon>
    </lineage>
</organism>
<keyword evidence="2" id="KW-1185">Reference proteome</keyword>
<dbReference type="AlphaFoldDB" id="F6YN02"/>
<reference evidence="1" key="4">
    <citation type="submission" date="2025-09" db="UniProtKB">
        <authorList>
            <consortium name="Ensembl"/>
        </authorList>
    </citation>
    <scope>IDENTIFICATION</scope>
</reference>
<accession>F6YN02</accession>
<dbReference type="Ensembl" id="ENSCINT00000004591.3">
    <property type="protein sequence ID" value="ENSCINP00000004591.3"/>
    <property type="gene ID" value="ENSCING00000013215.2"/>
</dbReference>
<evidence type="ECO:0000313" key="1">
    <source>
        <dbReference type="Ensembl" id="ENSCINP00000004591.3"/>
    </source>
</evidence>
<dbReference type="InParanoid" id="F6YN02"/>
<dbReference type="GO" id="GO:0006413">
    <property type="term" value="P:translational initiation"/>
    <property type="evidence" value="ECO:0007669"/>
    <property type="project" value="InterPro"/>
</dbReference>
<dbReference type="EMBL" id="EAAA01002689">
    <property type="status" value="NOT_ANNOTATED_CDS"/>
    <property type="molecule type" value="Genomic_DNA"/>
</dbReference>
<reference evidence="2" key="1">
    <citation type="journal article" date="2002" name="Science">
        <title>The draft genome of Ciona intestinalis: insights into chordate and vertebrate origins.</title>
        <authorList>
            <person name="Dehal P."/>
            <person name="Satou Y."/>
            <person name="Campbell R.K."/>
            <person name="Chapman J."/>
            <person name="Degnan B."/>
            <person name="De Tomaso A."/>
            <person name="Davidson B."/>
            <person name="Di Gregorio A."/>
            <person name="Gelpke M."/>
            <person name="Goodstein D.M."/>
            <person name="Harafuji N."/>
            <person name="Hastings K.E."/>
            <person name="Ho I."/>
            <person name="Hotta K."/>
            <person name="Huang W."/>
            <person name="Kawashima T."/>
            <person name="Lemaire P."/>
            <person name="Martinez D."/>
            <person name="Meinertzhagen I.A."/>
            <person name="Necula S."/>
            <person name="Nonaka M."/>
            <person name="Putnam N."/>
            <person name="Rash S."/>
            <person name="Saiga H."/>
            <person name="Satake M."/>
            <person name="Terry A."/>
            <person name="Yamada L."/>
            <person name="Wang H.G."/>
            <person name="Awazu S."/>
            <person name="Azumi K."/>
            <person name="Boore J."/>
            <person name="Branno M."/>
            <person name="Chin-Bow S."/>
            <person name="DeSantis R."/>
            <person name="Doyle S."/>
            <person name="Francino P."/>
            <person name="Keys D.N."/>
            <person name="Haga S."/>
            <person name="Hayashi H."/>
            <person name="Hino K."/>
            <person name="Imai K.S."/>
            <person name="Inaba K."/>
            <person name="Kano S."/>
            <person name="Kobayashi K."/>
            <person name="Kobayashi M."/>
            <person name="Lee B.I."/>
            <person name="Makabe K.W."/>
            <person name="Manohar C."/>
            <person name="Matassi G."/>
            <person name="Medina M."/>
            <person name="Mochizuki Y."/>
            <person name="Mount S."/>
            <person name="Morishita T."/>
            <person name="Miura S."/>
            <person name="Nakayama A."/>
            <person name="Nishizaka S."/>
            <person name="Nomoto H."/>
            <person name="Ohta F."/>
            <person name="Oishi K."/>
            <person name="Rigoutsos I."/>
            <person name="Sano M."/>
            <person name="Sasaki A."/>
            <person name="Sasakura Y."/>
            <person name="Shoguchi E."/>
            <person name="Shin-i T."/>
            <person name="Spagnuolo A."/>
            <person name="Stainier D."/>
            <person name="Suzuki M.M."/>
            <person name="Tassy O."/>
            <person name="Takatori N."/>
            <person name="Tokuoka M."/>
            <person name="Yagi K."/>
            <person name="Yoshizaki F."/>
            <person name="Wada S."/>
            <person name="Zhang C."/>
            <person name="Hyatt P.D."/>
            <person name="Larimer F."/>
            <person name="Detter C."/>
            <person name="Doggett N."/>
            <person name="Glavina T."/>
            <person name="Hawkins T."/>
            <person name="Richardson P."/>
            <person name="Lucas S."/>
            <person name="Kohara Y."/>
            <person name="Levine M."/>
            <person name="Satoh N."/>
            <person name="Rokhsar D.S."/>
        </authorList>
    </citation>
    <scope>NUCLEOTIDE SEQUENCE [LARGE SCALE GENOMIC DNA]</scope>
</reference>
<dbReference type="Proteomes" id="UP000008144">
    <property type="component" value="Chromosome 8"/>
</dbReference>